<dbReference type="InterPro" id="IPR007037">
    <property type="entry name" value="SIP_rossman_dom"/>
</dbReference>
<reference evidence="3" key="1">
    <citation type="submission" date="2019-12" db="EMBL/GenBank/DDBJ databases">
        <authorList>
            <person name="Cremers G."/>
        </authorList>
    </citation>
    <scope>NUCLEOTIDE SEQUENCE</scope>
    <source>
        <strain evidence="3">Vvax</strain>
    </source>
</reference>
<name>A0A679J8T8_VARPD</name>
<evidence type="ECO:0000313" key="3">
    <source>
        <dbReference type="EMBL" id="CAA2107537.1"/>
    </source>
</evidence>
<dbReference type="EMBL" id="LR743507">
    <property type="protein sequence ID" value="CAA2107537.1"/>
    <property type="molecule type" value="Genomic_DNA"/>
</dbReference>
<keyword evidence="3" id="KW-0560">Oxidoreductase</keyword>
<dbReference type="Pfam" id="PF04954">
    <property type="entry name" value="SIP"/>
    <property type="match status" value="1"/>
</dbReference>
<dbReference type="CDD" id="cd06193">
    <property type="entry name" value="siderophore_interacting"/>
    <property type="match status" value="1"/>
</dbReference>
<sequence length="253" mass="27303">MSSFNIGSSDTAGIARQGLVGRTLERLFLRSVRVVAVHSVSARFRFIDLECVAFEGRRWSPGQKLQVKTGGTLETRTYTPLRWDAARGVTRILAFAHGEGPGSEWVRRARTGDQCQVFGPRRSLDLETQPASTVLFGDETSFGLAASLCGRNAAGQGVQAVFEVGAIAESRQVLDALGIQSLALMERRTDDSHLAELQSAMTGAGTPNENAHYVLTGKASSIRQMSHALKAQGVQAKRIQAKAYWAAGKRGLD</sequence>
<dbReference type="PROSITE" id="PS51384">
    <property type="entry name" value="FAD_FR"/>
    <property type="match status" value="1"/>
</dbReference>
<dbReference type="SUPFAM" id="SSF63380">
    <property type="entry name" value="Riboflavin synthase domain-like"/>
    <property type="match status" value="1"/>
</dbReference>
<dbReference type="Gene3D" id="3.40.50.80">
    <property type="entry name" value="Nucleotide-binding domain of ferredoxin-NADP reductase (FNR) module"/>
    <property type="match status" value="1"/>
</dbReference>
<dbReference type="GO" id="GO:0052851">
    <property type="term" value="F:ferric-chelate reductase (NADPH) activity"/>
    <property type="evidence" value="ECO:0007669"/>
    <property type="project" value="UniProtKB-EC"/>
</dbReference>
<dbReference type="InterPro" id="IPR017927">
    <property type="entry name" value="FAD-bd_FR_type"/>
</dbReference>
<dbReference type="InterPro" id="IPR017938">
    <property type="entry name" value="Riboflavin_synthase-like_b-brl"/>
</dbReference>
<dbReference type="Gene3D" id="2.40.30.10">
    <property type="entry name" value="Translation factors"/>
    <property type="match status" value="1"/>
</dbReference>
<dbReference type="InterPro" id="IPR039261">
    <property type="entry name" value="FNR_nucleotide-bd"/>
</dbReference>
<evidence type="ECO:0000256" key="1">
    <source>
        <dbReference type="ARBA" id="ARBA00035644"/>
    </source>
</evidence>
<dbReference type="InterPro" id="IPR039374">
    <property type="entry name" value="SIP_fam"/>
</dbReference>
<dbReference type="PANTHER" id="PTHR30157:SF0">
    <property type="entry name" value="NADPH-DEPENDENT FERRIC-CHELATE REDUCTASE"/>
    <property type="match status" value="1"/>
</dbReference>
<protein>
    <submittedName>
        <fullName evidence="3">NADPH-dependent ferric-chelate reductase</fullName>
        <ecNumber evidence="3">1.16.1.9</ecNumber>
    </submittedName>
</protein>
<evidence type="ECO:0000259" key="2">
    <source>
        <dbReference type="PROSITE" id="PS51384"/>
    </source>
</evidence>
<dbReference type="RefSeq" id="WP_339091821.1">
    <property type="nucleotide sequence ID" value="NZ_LR743507.1"/>
</dbReference>
<organism evidence="3">
    <name type="scientific">Variovorax paradoxus</name>
    <dbReference type="NCBI Taxonomy" id="34073"/>
    <lineage>
        <taxon>Bacteria</taxon>
        <taxon>Pseudomonadati</taxon>
        <taxon>Pseudomonadota</taxon>
        <taxon>Betaproteobacteria</taxon>
        <taxon>Burkholderiales</taxon>
        <taxon>Comamonadaceae</taxon>
        <taxon>Variovorax</taxon>
    </lineage>
</organism>
<dbReference type="InterPro" id="IPR013113">
    <property type="entry name" value="SIP_FAD-bd"/>
</dbReference>
<feature type="domain" description="FAD-binding FR-type" evidence="2">
    <location>
        <begin position="27"/>
        <end position="127"/>
    </location>
</feature>
<accession>A0A679J8T8</accession>
<dbReference type="EC" id="1.16.1.9" evidence="3"/>
<comment type="similarity">
    <text evidence="1">Belongs to the SIP oxidoreductase family.</text>
</comment>
<proteinExistence type="inferred from homology"/>
<dbReference type="AlphaFoldDB" id="A0A679J8T8"/>
<dbReference type="Pfam" id="PF08021">
    <property type="entry name" value="FAD_binding_9"/>
    <property type="match status" value="1"/>
</dbReference>
<gene>
    <name evidence="3" type="primary">yqjH_2</name>
    <name evidence="3" type="ORF">VVAX_04283</name>
</gene>
<dbReference type="PANTHER" id="PTHR30157">
    <property type="entry name" value="FERRIC REDUCTASE, NADPH-DEPENDENT"/>
    <property type="match status" value="1"/>
</dbReference>